<keyword evidence="2" id="KW-1185">Reference proteome</keyword>
<dbReference type="InterPro" id="IPR001753">
    <property type="entry name" value="Enoyl-CoA_hydra/iso"/>
</dbReference>
<dbReference type="RefSeq" id="WP_092731677.1">
    <property type="nucleotide sequence ID" value="NZ_FNPC01000003.1"/>
</dbReference>
<dbReference type="Pfam" id="PF00378">
    <property type="entry name" value="ECH_1"/>
    <property type="match status" value="1"/>
</dbReference>
<organism evidence="1 2">
    <name type="scientific">Halopenitus persicus</name>
    <dbReference type="NCBI Taxonomy" id="1048396"/>
    <lineage>
        <taxon>Archaea</taxon>
        <taxon>Methanobacteriati</taxon>
        <taxon>Methanobacteriota</taxon>
        <taxon>Stenosarchaea group</taxon>
        <taxon>Halobacteria</taxon>
        <taxon>Halobacteriales</taxon>
        <taxon>Haloferacaceae</taxon>
        <taxon>Halopenitus</taxon>
    </lineage>
</organism>
<dbReference type="EMBL" id="FNPC01000003">
    <property type="protein sequence ID" value="SDY16130.1"/>
    <property type="molecule type" value="Genomic_DNA"/>
</dbReference>
<proteinExistence type="predicted"/>
<dbReference type="OrthoDB" id="27846at2157"/>
<evidence type="ECO:0000313" key="2">
    <source>
        <dbReference type="Proteomes" id="UP000199079"/>
    </source>
</evidence>
<dbReference type="CDD" id="cd06558">
    <property type="entry name" value="crotonase-like"/>
    <property type="match status" value="1"/>
</dbReference>
<reference evidence="2" key="1">
    <citation type="submission" date="2016-10" db="EMBL/GenBank/DDBJ databases">
        <authorList>
            <person name="Varghese N."/>
            <person name="Submissions S."/>
        </authorList>
    </citation>
    <scope>NUCLEOTIDE SEQUENCE [LARGE SCALE GENOMIC DNA]</scope>
    <source>
        <strain evidence="2">DC30,IBRC 10041,KCTC 4046</strain>
    </source>
</reference>
<dbReference type="AlphaFoldDB" id="A0A1H3HL76"/>
<dbReference type="GO" id="GO:0006635">
    <property type="term" value="P:fatty acid beta-oxidation"/>
    <property type="evidence" value="ECO:0007669"/>
    <property type="project" value="TreeGrafter"/>
</dbReference>
<name>A0A1H3HL76_9EURY</name>
<accession>A0A1H3HL76</accession>
<dbReference type="GO" id="GO:0003824">
    <property type="term" value="F:catalytic activity"/>
    <property type="evidence" value="ECO:0007669"/>
    <property type="project" value="UniProtKB-ARBA"/>
</dbReference>
<evidence type="ECO:0000313" key="1">
    <source>
        <dbReference type="EMBL" id="SDY16130.1"/>
    </source>
</evidence>
<protein>
    <submittedName>
        <fullName evidence="1">Enoyl-CoA hydratase</fullName>
    </submittedName>
</protein>
<dbReference type="SUPFAM" id="SSF52096">
    <property type="entry name" value="ClpP/crotonase"/>
    <property type="match status" value="1"/>
</dbReference>
<dbReference type="PANTHER" id="PTHR11941:SF54">
    <property type="entry name" value="ENOYL-COA HYDRATASE, MITOCHONDRIAL"/>
    <property type="match status" value="1"/>
</dbReference>
<sequence>MECANGSVTVEESGEIAQITLDSSSEVNAIDLETSKDFAEAVEHVETGGYRAAIIKGSDGMYCAGGDLSQDPETFIQAVNVSIDAIIEIHQSGTPYIAAMEEIAVGGGLEIALGCDLRIAAAGTTFALPEASRGIIPPAGAVRFLAQSVGISRARELLLTGRSFSAAEAEEWGLIVESVEEDFSAETMKLAESVASQSPAAVSAITKSLNEAYPDPISSAKWDLELARCLASDEDFKEGREAFFEDREPEF</sequence>
<dbReference type="PANTHER" id="PTHR11941">
    <property type="entry name" value="ENOYL-COA HYDRATASE-RELATED"/>
    <property type="match status" value="1"/>
</dbReference>
<dbReference type="InterPro" id="IPR029045">
    <property type="entry name" value="ClpP/crotonase-like_dom_sf"/>
</dbReference>
<dbReference type="Proteomes" id="UP000199079">
    <property type="component" value="Unassembled WGS sequence"/>
</dbReference>
<gene>
    <name evidence="1" type="ORF">SAMN05216564_103324</name>
</gene>
<dbReference type="Gene3D" id="3.90.226.10">
    <property type="entry name" value="2-enoyl-CoA Hydratase, Chain A, domain 1"/>
    <property type="match status" value="1"/>
</dbReference>